<dbReference type="Pfam" id="PF13263">
    <property type="entry name" value="PHP_C"/>
    <property type="match status" value="1"/>
</dbReference>
<gene>
    <name evidence="1" type="ORF">AS888_02485</name>
</gene>
<dbReference type="Proteomes" id="UP000064189">
    <property type="component" value="Unassembled WGS sequence"/>
</dbReference>
<keyword evidence="2" id="KW-1185">Reference proteome</keyword>
<dbReference type="Gene3D" id="1.10.150.20">
    <property type="entry name" value="5' to 3' exonuclease, C-terminal subdomain"/>
    <property type="match status" value="1"/>
</dbReference>
<dbReference type="InterPro" id="IPR010994">
    <property type="entry name" value="RuvA_2-like"/>
</dbReference>
<evidence type="ECO:0000313" key="2">
    <source>
        <dbReference type="Proteomes" id="UP000064189"/>
    </source>
</evidence>
<dbReference type="EMBL" id="LNNH01000055">
    <property type="protein sequence ID" value="KWW11414.1"/>
    <property type="molecule type" value="Genomic_DNA"/>
</dbReference>
<dbReference type="InterPro" id="IPR016195">
    <property type="entry name" value="Pol/histidinol_Pase-like"/>
</dbReference>
<dbReference type="RefSeq" id="WP_061144353.1">
    <property type="nucleotide sequence ID" value="NZ_LNNH01000055.1"/>
</dbReference>
<dbReference type="AlphaFoldDB" id="A0A109MSN1"/>
<sequence length="392" mass="42957">MKEFYADLHIHIGRTGSGKAVKITGAKTLTFSNVLQVASERKGLDLIGIIDCHSPEIIEEIEAAIVDGEIIEKREGGLLYRNTTVIPGSEIEIYDQHCNGPIHVLAYFPSLTAMKEFSAWMSGHVKNITLSSQRIYCDGRTLQKIVKSLGGLFIPAHVFTPFKSLYGKGVRFSLTEVFDPRLIDAIELGLSSDTEMVEDIAELESYPFVTNSDAHSLGKIAREYQKIQLKEPTFAELEKALREEGNRKVLANYGLNPLLGKYHKTVCSACFHEVLNGNGPCSECGNESIIKGVSSRIKELSMSKVDGGCKRERPPYIHQVPLDFIPGLGPKAMEKLLEAFGTEMNILHGATLEQLKEIVSDKLAGYINAAGKGTLILEAGGGGKYGKVKKES</sequence>
<evidence type="ECO:0000313" key="1">
    <source>
        <dbReference type="EMBL" id="KWW11414.1"/>
    </source>
</evidence>
<dbReference type="Gene3D" id="3.20.20.140">
    <property type="entry name" value="Metal-dependent hydrolases"/>
    <property type="match status" value="1"/>
</dbReference>
<comment type="caution">
    <text evidence="1">The sequence shown here is derived from an EMBL/GenBank/DDBJ whole genome shotgun (WGS) entry which is preliminary data.</text>
</comment>
<dbReference type="PANTHER" id="PTHR40084">
    <property type="entry name" value="PHOSPHOHYDROLASE, PHP FAMILY"/>
    <property type="match status" value="1"/>
</dbReference>
<dbReference type="SUPFAM" id="SSF89550">
    <property type="entry name" value="PHP domain-like"/>
    <property type="match status" value="1"/>
</dbReference>
<reference evidence="1 2" key="1">
    <citation type="submission" date="2015-11" db="EMBL/GenBank/DDBJ databases">
        <title>Genome Sequence of Bacillus simplex strain VanAntwerpen2.</title>
        <authorList>
            <person name="Couger M.B."/>
        </authorList>
    </citation>
    <scope>NUCLEOTIDE SEQUENCE [LARGE SCALE GENOMIC DNA]</scope>
    <source>
        <strain evidence="1 2">VanAntwerpen02</strain>
    </source>
</reference>
<protein>
    <recommendedName>
        <fullName evidence="3">TIGR00375 family protein</fullName>
    </recommendedName>
</protein>
<dbReference type="CDD" id="cd19067">
    <property type="entry name" value="PfuEndoQ-like"/>
    <property type="match status" value="1"/>
</dbReference>
<organism evidence="1 2">
    <name type="scientific">Peribacillus simplex</name>
    <dbReference type="NCBI Taxonomy" id="1478"/>
    <lineage>
        <taxon>Bacteria</taxon>
        <taxon>Bacillati</taxon>
        <taxon>Bacillota</taxon>
        <taxon>Bacilli</taxon>
        <taxon>Bacillales</taxon>
        <taxon>Bacillaceae</taxon>
        <taxon>Peribacillus</taxon>
    </lineage>
</organism>
<accession>A0A109MSN1</accession>
<name>A0A109MSN1_9BACI</name>
<proteinExistence type="predicted"/>
<evidence type="ECO:0008006" key="3">
    <source>
        <dbReference type="Google" id="ProtNLM"/>
    </source>
</evidence>
<dbReference type="SUPFAM" id="SSF47781">
    <property type="entry name" value="RuvA domain 2-like"/>
    <property type="match status" value="1"/>
</dbReference>
<dbReference type="PANTHER" id="PTHR40084:SF1">
    <property type="entry name" value="PHOSPHOTRANSFERASE"/>
    <property type="match status" value="1"/>
</dbReference>